<accession>A0A9W6KS24</accession>
<dbReference type="Proteomes" id="UP001143480">
    <property type="component" value="Unassembled WGS sequence"/>
</dbReference>
<dbReference type="AlphaFoldDB" id="A0A9W6KS24"/>
<protein>
    <submittedName>
        <fullName evidence="2">Uncharacterized protein</fullName>
    </submittedName>
</protein>
<reference evidence="2" key="2">
    <citation type="submission" date="2023-01" db="EMBL/GenBank/DDBJ databases">
        <authorList>
            <person name="Sun Q."/>
            <person name="Evtushenko L."/>
        </authorList>
    </citation>
    <scope>NUCLEOTIDE SEQUENCE</scope>
    <source>
        <strain evidence="2">VKM Ac-1321</strain>
    </source>
</reference>
<comment type="caution">
    <text evidence="2">The sequence shown here is derived from an EMBL/GenBank/DDBJ whole genome shotgun (WGS) entry which is preliminary data.</text>
</comment>
<proteinExistence type="predicted"/>
<dbReference type="EMBL" id="BSFP01000075">
    <property type="protein sequence ID" value="GLL06578.1"/>
    <property type="molecule type" value="Genomic_DNA"/>
</dbReference>
<organism evidence="2 3">
    <name type="scientific">Dactylosporangium matsuzakiense</name>
    <dbReference type="NCBI Taxonomy" id="53360"/>
    <lineage>
        <taxon>Bacteria</taxon>
        <taxon>Bacillati</taxon>
        <taxon>Actinomycetota</taxon>
        <taxon>Actinomycetes</taxon>
        <taxon>Micromonosporales</taxon>
        <taxon>Micromonosporaceae</taxon>
        <taxon>Dactylosporangium</taxon>
    </lineage>
</organism>
<feature type="signal peptide" evidence="1">
    <location>
        <begin position="1"/>
        <end position="27"/>
    </location>
</feature>
<keyword evidence="1" id="KW-0732">Signal</keyword>
<keyword evidence="3" id="KW-1185">Reference proteome</keyword>
<sequence length="193" mass="20108">MNRMTRTALAAAVAVAAALTLAAPAQAAPTLDSAKQAVDARIDKRLAALKQYDSTIADAKQLTAAHKDTLTKLVADQRAGLTALKTKVDGETTAAALRTDAQSMVNDYRVFLLTGPKVRLTAAIDTELAVAAKMADKQPGADAVKQALTGQADKLLAVRPGADADAIKSAVTPIRDAAKKAHTDLKALRKSKK</sequence>
<feature type="chain" id="PRO_5040923812" evidence="1">
    <location>
        <begin position="28"/>
        <end position="193"/>
    </location>
</feature>
<evidence type="ECO:0000313" key="3">
    <source>
        <dbReference type="Proteomes" id="UP001143480"/>
    </source>
</evidence>
<name>A0A9W6KS24_9ACTN</name>
<evidence type="ECO:0000256" key="1">
    <source>
        <dbReference type="SAM" id="SignalP"/>
    </source>
</evidence>
<gene>
    <name evidence="2" type="ORF">GCM10017581_083280</name>
</gene>
<reference evidence="2" key="1">
    <citation type="journal article" date="2014" name="Int. J. Syst. Evol. Microbiol.">
        <title>Complete genome sequence of Corynebacterium casei LMG S-19264T (=DSM 44701T), isolated from a smear-ripened cheese.</title>
        <authorList>
            <consortium name="US DOE Joint Genome Institute (JGI-PGF)"/>
            <person name="Walter F."/>
            <person name="Albersmeier A."/>
            <person name="Kalinowski J."/>
            <person name="Ruckert C."/>
        </authorList>
    </citation>
    <scope>NUCLEOTIDE SEQUENCE</scope>
    <source>
        <strain evidence="2">VKM Ac-1321</strain>
    </source>
</reference>
<dbReference type="RefSeq" id="WP_223101943.1">
    <property type="nucleotide sequence ID" value="NZ_BAAAXA010000003.1"/>
</dbReference>
<evidence type="ECO:0000313" key="2">
    <source>
        <dbReference type="EMBL" id="GLL06578.1"/>
    </source>
</evidence>